<dbReference type="AlphaFoldDB" id="A0A8H2K7I4"/>
<evidence type="ECO:0000256" key="1">
    <source>
        <dbReference type="SAM" id="Phobius"/>
    </source>
</evidence>
<evidence type="ECO:0008006" key="4">
    <source>
        <dbReference type="Google" id="ProtNLM"/>
    </source>
</evidence>
<keyword evidence="1" id="KW-0472">Membrane</keyword>
<dbReference type="OrthoDB" id="5148898at2"/>
<gene>
    <name evidence="2" type="ORF">FB472_1937</name>
</gene>
<dbReference type="EMBL" id="VFRA01000001">
    <property type="protein sequence ID" value="TQO20307.1"/>
    <property type="molecule type" value="Genomic_DNA"/>
</dbReference>
<keyword evidence="1" id="KW-1133">Transmembrane helix</keyword>
<name>A0A8H2K7I4_9MICO</name>
<feature type="transmembrane region" description="Helical" evidence="1">
    <location>
        <begin position="21"/>
        <end position="42"/>
    </location>
</feature>
<reference evidence="2 3" key="1">
    <citation type="submission" date="2019-06" db="EMBL/GenBank/DDBJ databases">
        <title>Sequencing the genomes of 1000 actinobacteria strains.</title>
        <authorList>
            <person name="Klenk H.-P."/>
        </authorList>
    </citation>
    <scope>NUCLEOTIDE SEQUENCE [LARGE SCALE GENOMIC DNA]</scope>
    <source>
        <strain evidence="2 3">DSM 21947</strain>
    </source>
</reference>
<evidence type="ECO:0000313" key="3">
    <source>
        <dbReference type="Proteomes" id="UP000316560"/>
    </source>
</evidence>
<sequence>MTKPPNATRRFEALDRRGLQAITIGALFVGVVNLIVLVFRSIHTLTANVLSVAGLPLANAQAPEFADAAVAISDARYESVALMIEGLPPGLRWLMVSDFTLSALLGIGLSVIVIILGTHLLKKHPFARAATWSTFAAAVLVMVTGMLSPLLHAIADAEIVKFLGEAILANSDTGFDQEGLIIFGVIVDLSPLAWGLALGVVAAAFEFGQRLQRETDGLV</sequence>
<dbReference type="RefSeq" id="WP_141990670.1">
    <property type="nucleotide sequence ID" value="NZ_VFRA01000001.1"/>
</dbReference>
<proteinExistence type="predicted"/>
<organism evidence="2 3">
    <name type="scientific">Rhodoglobus vestalii</name>
    <dbReference type="NCBI Taxonomy" id="193384"/>
    <lineage>
        <taxon>Bacteria</taxon>
        <taxon>Bacillati</taxon>
        <taxon>Actinomycetota</taxon>
        <taxon>Actinomycetes</taxon>
        <taxon>Micrococcales</taxon>
        <taxon>Microbacteriaceae</taxon>
        <taxon>Rhodoglobus</taxon>
    </lineage>
</organism>
<comment type="caution">
    <text evidence="2">The sequence shown here is derived from an EMBL/GenBank/DDBJ whole genome shotgun (WGS) entry which is preliminary data.</text>
</comment>
<dbReference type="Proteomes" id="UP000316560">
    <property type="component" value="Unassembled WGS sequence"/>
</dbReference>
<keyword evidence="3" id="KW-1185">Reference proteome</keyword>
<accession>A0A8H2K7I4</accession>
<feature type="transmembrane region" description="Helical" evidence="1">
    <location>
        <begin position="99"/>
        <end position="121"/>
    </location>
</feature>
<evidence type="ECO:0000313" key="2">
    <source>
        <dbReference type="EMBL" id="TQO20307.1"/>
    </source>
</evidence>
<feature type="transmembrane region" description="Helical" evidence="1">
    <location>
        <begin position="180"/>
        <end position="205"/>
    </location>
</feature>
<protein>
    <recommendedName>
        <fullName evidence="4">DUF2975 domain-containing protein</fullName>
    </recommendedName>
</protein>
<keyword evidence="1" id="KW-0812">Transmembrane</keyword>
<feature type="transmembrane region" description="Helical" evidence="1">
    <location>
        <begin position="133"/>
        <end position="155"/>
    </location>
</feature>